<gene>
    <name evidence="2" type="ORF">AKJ09_02226</name>
</gene>
<feature type="region of interest" description="Disordered" evidence="1">
    <location>
        <begin position="78"/>
        <end position="101"/>
    </location>
</feature>
<dbReference type="KEGG" id="llu:AKJ09_02226"/>
<dbReference type="Proteomes" id="UP000064967">
    <property type="component" value="Chromosome"/>
</dbReference>
<dbReference type="RefSeq" id="WP_146646993.1">
    <property type="nucleotide sequence ID" value="NZ_CP012333.1"/>
</dbReference>
<dbReference type="OrthoDB" id="5526768at2"/>
<feature type="compositionally biased region" description="Basic and acidic residues" evidence="1">
    <location>
        <begin position="9"/>
        <end position="18"/>
    </location>
</feature>
<name>A0A0K1PPW5_9BACT</name>
<sequence>MALTLAIYEGREDSKSHETVSPGALPPPSVALQAEPSEDLAAPLPTSIASTAPVPAHEPALGASVSVSSLPSVAVSAKRAEPPRVASNQTPKAVAAAPSDSDALERETNLWRQANRARNDGQWAEALRLLDQHAREFPHGVLAVERTVERIVVLCHMGRREEARESSAFLATHPDSSLRRRVESNCGYEAASPSSTSSSAPKKTPPGTLNEVPEQAP</sequence>
<proteinExistence type="predicted"/>
<accession>A0A0K1PPW5</accession>
<dbReference type="AlphaFoldDB" id="A0A0K1PPW5"/>
<keyword evidence="3" id="KW-1185">Reference proteome</keyword>
<evidence type="ECO:0000313" key="3">
    <source>
        <dbReference type="Proteomes" id="UP000064967"/>
    </source>
</evidence>
<feature type="region of interest" description="Disordered" evidence="1">
    <location>
        <begin position="166"/>
        <end position="217"/>
    </location>
</feature>
<evidence type="ECO:0000256" key="1">
    <source>
        <dbReference type="SAM" id="MobiDB-lite"/>
    </source>
</evidence>
<feature type="compositionally biased region" description="Low complexity" evidence="1">
    <location>
        <begin position="190"/>
        <end position="206"/>
    </location>
</feature>
<evidence type="ECO:0000313" key="2">
    <source>
        <dbReference type="EMBL" id="AKU95562.1"/>
    </source>
</evidence>
<dbReference type="STRING" id="1391654.AKJ09_02226"/>
<dbReference type="EMBL" id="CP012333">
    <property type="protein sequence ID" value="AKU95562.1"/>
    <property type="molecule type" value="Genomic_DNA"/>
</dbReference>
<organism evidence="2 3">
    <name type="scientific">Labilithrix luteola</name>
    <dbReference type="NCBI Taxonomy" id="1391654"/>
    <lineage>
        <taxon>Bacteria</taxon>
        <taxon>Pseudomonadati</taxon>
        <taxon>Myxococcota</taxon>
        <taxon>Polyangia</taxon>
        <taxon>Polyangiales</taxon>
        <taxon>Labilitrichaceae</taxon>
        <taxon>Labilithrix</taxon>
    </lineage>
</organism>
<feature type="region of interest" description="Disordered" evidence="1">
    <location>
        <begin position="1"/>
        <end position="55"/>
    </location>
</feature>
<protein>
    <submittedName>
        <fullName evidence="2">Uncharacterized protein</fullName>
    </submittedName>
</protein>
<reference evidence="2 3" key="1">
    <citation type="submission" date="2015-08" db="EMBL/GenBank/DDBJ databases">
        <authorList>
            <person name="Babu N.S."/>
            <person name="Beckwith C.J."/>
            <person name="Beseler K.G."/>
            <person name="Brison A."/>
            <person name="Carone J.V."/>
            <person name="Caskin T.P."/>
            <person name="Diamond M."/>
            <person name="Durham M.E."/>
            <person name="Foxe J.M."/>
            <person name="Go M."/>
            <person name="Henderson B.A."/>
            <person name="Jones I.B."/>
            <person name="McGettigan J.A."/>
            <person name="Micheletti S.J."/>
            <person name="Nasrallah M.E."/>
            <person name="Ortiz D."/>
            <person name="Piller C.R."/>
            <person name="Privatt S.R."/>
            <person name="Schneider S.L."/>
            <person name="Sharp S."/>
            <person name="Smith T.C."/>
            <person name="Stanton J.D."/>
            <person name="Ullery H.E."/>
            <person name="Wilson R.J."/>
            <person name="Serrano M.G."/>
            <person name="Buck G."/>
            <person name="Lee V."/>
            <person name="Wang Y."/>
            <person name="Carvalho R."/>
            <person name="Voegtly L."/>
            <person name="Shi R."/>
            <person name="Duckworth R."/>
            <person name="Johnson A."/>
            <person name="Loviza R."/>
            <person name="Walstead R."/>
            <person name="Shah Z."/>
            <person name="Kiflezghi M."/>
            <person name="Wade K."/>
            <person name="Ball S.L."/>
            <person name="Bradley K.W."/>
            <person name="Asai D.J."/>
            <person name="Bowman C.A."/>
            <person name="Russell D.A."/>
            <person name="Pope W.H."/>
            <person name="Jacobs-Sera D."/>
            <person name="Hendrix R.W."/>
            <person name="Hatfull G.F."/>
        </authorList>
    </citation>
    <scope>NUCLEOTIDE SEQUENCE [LARGE SCALE GENOMIC DNA]</scope>
    <source>
        <strain evidence="2 3">DSM 27648</strain>
    </source>
</reference>